<evidence type="ECO:0000313" key="2">
    <source>
        <dbReference type="Proteomes" id="UP001497623"/>
    </source>
</evidence>
<dbReference type="EMBL" id="CAXKWB010024426">
    <property type="protein sequence ID" value="CAL4126316.1"/>
    <property type="molecule type" value="Genomic_DNA"/>
</dbReference>
<evidence type="ECO:0000313" key="1">
    <source>
        <dbReference type="EMBL" id="CAL4126316.1"/>
    </source>
</evidence>
<proteinExistence type="predicted"/>
<accession>A0AAV2RHX4</accession>
<gene>
    <name evidence="1" type="ORF">MNOR_LOCUS25505</name>
</gene>
<name>A0AAV2RHX4_MEGNR</name>
<reference evidence="1 2" key="1">
    <citation type="submission" date="2024-05" db="EMBL/GenBank/DDBJ databases">
        <authorList>
            <person name="Wallberg A."/>
        </authorList>
    </citation>
    <scope>NUCLEOTIDE SEQUENCE [LARGE SCALE GENOMIC DNA]</scope>
</reference>
<sequence>MFNNMLVTRTNTLGLSKFFAFALCHVHALWYICYSHNNIYIRNGYYLTLNKCIMKQPIHISNFGITIDGPHFILLSFLSIGTNNNYGDYYSRPIFSVYRKAIIQPAILNHLQL</sequence>
<comment type="caution">
    <text evidence="1">The sequence shown here is derived from an EMBL/GenBank/DDBJ whole genome shotgun (WGS) entry which is preliminary data.</text>
</comment>
<dbReference type="Proteomes" id="UP001497623">
    <property type="component" value="Unassembled WGS sequence"/>
</dbReference>
<keyword evidence="2" id="KW-1185">Reference proteome</keyword>
<protein>
    <submittedName>
        <fullName evidence="1">Uncharacterized protein</fullName>
    </submittedName>
</protein>
<organism evidence="1 2">
    <name type="scientific">Meganyctiphanes norvegica</name>
    <name type="common">Northern krill</name>
    <name type="synonym">Thysanopoda norvegica</name>
    <dbReference type="NCBI Taxonomy" id="48144"/>
    <lineage>
        <taxon>Eukaryota</taxon>
        <taxon>Metazoa</taxon>
        <taxon>Ecdysozoa</taxon>
        <taxon>Arthropoda</taxon>
        <taxon>Crustacea</taxon>
        <taxon>Multicrustacea</taxon>
        <taxon>Malacostraca</taxon>
        <taxon>Eumalacostraca</taxon>
        <taxon>Eucarida</taxon>
        <taxon>Euphausiacea</taxon>
        <taxon>Euphausiidae</taxon>
        <taxon>Meganyctiphanes</taxon>
    </lineage>
</organism>
<dbReference type="AlphaFoldDB" id="A0AAV2RHX4"/>